<reference evidence="1 2" key="1">
    <citation type="journal article" date="2018" name="BMC Genomics">
        <title>Genomic comparison of Trypanosoma conorhini and Trypanosoma rangeli to Trypanosoma cruzi strains of high and low virulence.</title>
        <authorList>
            <person name="Bradwell K.R."/>
            <person name="Koparde V.N."/>
            <person name="Matveyev A.V."/>
            <person name="Serrano M.G."/>
            <person name="Alves J.M."/>
            <person name="Parikh H."/>
            <person name="Huang B."/>
            <person name="Lee V."/>
            <person name="Espinosa-Alvarez O."/>
            <person name="Ortiz P.A."/>
            <person name="Costa-Martins A.G."/>
            <person name="Teixeira M.M."/>
            <person name="Buck G.A."/>
        </authorList>
    </citation>
    <scope>NUCLEOTIDE SEQUENCE [LARGE SCALE GENOMIC DNA]</scope>
    <source>
        <strain evidence="1 2">AM80</strain>
    </source>
</reference>
<evidence type="ECO:0000313" key="2">
    <source>
        <dbReference type="Proteomes" id="UP000283634"/>
    </source>
</evidence>
<dbReference type="EMBL" id="MKGL01000068">
    <property type="protein sequence ID" value="RNF08332.1"/>
    <property type="molecule type" value="Genomic_DNA"/>
</dbReference>
<name>A0A3R7L610_TRYRA</name>
<proteinExistence type="predicted"/>
<accession>A0A3R7L610</accession>
<dbReference type="AlphaFoldDB" id="A0A3R7L610"/>
<keyword evidence="2" id="KW-1185">Reference proteome</keyword>
<dbReference type="GeneID" id="40326855"/>
<dbReference type="RefSeq" id="XP_029240333.1">
    <property type="nucleotide sequence ID" value="XM_029379910.1"/>
</dbReference>
<evidence type="ECO:0000313" key="1">
    <source>
        <dbReference type="EMBL" id="RNF08332.1"/>
    </source>
</evidence>
<gene>
    <name evidence="1" type="ORF">TraAM80_02922</name>
</gene>
<organism evidence="1 2">
    <name type="scientific">Trypanosoma rangeli</name>
    <dbReference type="NCBI Taxonomy" id="5698"/>
    <lineage>
        <taxon>Eukaryota</taxon>
        <taxon>Discoba</taxon>
        <taxon>Euglenozoa</taxon>
        <taxon>Kinetoplastea</taxon>
        <taxon>Metakinetoplastina</taxon>
        <taxon>Trypanosomatida</taxon>
        <taxon>Trypanosomatidae</taxon>
        <taxon>Trypanosoma</taxon>
        <taxon>Herpetosoma</taxon>
    </lineage>
</organism>
<sequence length="124" mass="13405">MENMECSTQYSCLPQGALLLPCLRTIPTFRSFLSPYLGAACVTCVTAEGSQAADVLCLLPLNPTSVTEMKDVIVPMDSSLLVYSAFSGANCGTDFGGDESHYDCPYFAYNNVFSRMVSVPMTPF</sequence>
<comment type="caution">
    <text evidence="1">The sequence shown here is derived from an EMBL/GenBank/DDBJ whole genome shotgun (WGS) entry which is preliminary data.</text>
</comment>
<protein>
    <submittedName>
        <fullName evidence="1">Uncharacterized protein</fullName>
    </submittedName>
</protein>
<dbReference type="Proteomes" id="UP000283634">
    <property type="component" value="Unassembled WGS sequence"/>
</dbReference>